<feature type="transmembrane region" description="Helical" evidence="4">
    <location>
        <begin position="21"/>
        <end position="43"/>
    </location>
</feature>
<protein>
    <recommendedName>
        <fullName evidence="6">Mitochondrial carrier protein</fullName>
    </recommendedName>
</protein>
<dbReference type="EMBL" id="HBHP01033105">
    <property type="protein sequence ID" value="CAD9776368.1"/>
    <property type="molecule type" value="Transcribed_RNA"/>
</dbReference>
<dbReference type="PANTHER" id="PTHR47567">
    <property type="entry name" value="MITOCHONDRIAL SUBSTRATE/SOLUTE CARRIER"/>
    <property type="match status" value="1"/>
</dbReference>
<evidence type="ECO:0000256" key="4">
    <source>
        <dbReference type="SAM" id="Phobius"/>
    </source>
</evidence>
<dbReference type="Gene3D" id="1.50.40.10">
    <property type="entry name" value="Mitochondrial carrier domain"/>
    <property type="match status" value="1"/>
</dbReference>
<dbReference type="Pfam" id="PF00153">
    <property type="entry name" value="Mito_carr"/>
    <property type="match status" value="1"/>
</dbReference>
<evidence type="ECO:0000313" key="5">
    <source>
        <dbReference type="EMBL" id="CAD9776368.1"/>
    </source>
</evidence>
<dbReference type="GO" id="GO:0016020">
    <property type="term" value="C:membrane"/>
    <property type="evidence" value="ECO:0007669"/>
    <property type="project" value="UniProtKB-SubCell"/>
</dbReference>
<dbReference type="InterPro" id="IPR023395">
    <property type="entry name" value="MCP_dom_sf"/>
</dbReference>
<dbReference type="PANTHER" id="PTHR47567:SF1">
    <property type="entry name" value="NAD-DEPENDENT EPIMERASE_DEHYDRATASE DOMAIN-CONTAINING PROTEIN"/>
    <property type="match status" value="1"/>
</dbReference>
<keyword evidence="3 4" id="KW-0472">Membrane</keyword>
<evidence type="ECO:0000256" key="3">
    <source>
        <dbReference type="ARBA" id="ARBA00023136"/>
    </source>
</evidence>
<organism evidence="5">
    <name type="scientific">Lotharella oceanica</name>
    <dbReference type="NCBI Taxonomy" id="641309"/>
    <lineage>
        <taxon>Eukaryota</taxon>
        <taxon>Sar</taxon>
        <taxon>Rhizaria</taxon>
        <taxon>Cercozoa</taxon>
        <taxon>Chlorarachniophyceae</taxon>
        <taxon>Lotharella</taxon>
    </lineage>
</organism>
<gene>
    <name evidence="5" type="ORF">LSP00402_LOCUS20373</name>
</gene>
<evidence type="ECO:0000256" key="1">
    <source>
        <dbReference type="ARBA" id="ARBA00004141"/>
    </source>
</evidence>
<reference evidence="5" key="1">
    <citation type="submission" date="2021-01" db="EMBL/GenBank/DDBJ databases">
        <authorList>
            <person name="Corre E."/>
            <person name="Pelletier E."/>
            <person name="Niang G."/>
            <person name="Scheremetjew M."/>
            <person name="Finn R."/>
            <person name="Kale V."/>
            <person name="Holt S."/>
            <person name="Cochrane G."/>
            <person name="Meng A."/>
            <person name="Brown T."/>
            <person name="Cohen L."/>
        </authorList>
    </citation>
    <scope>NUCLEOTIDE SEQUENCE</scope>
    <source>
        <strain evidence="5">CCMP622</strain>
    </source>
</reference>
<name>A0A7S2U1D6_9EUKA</name>
<comment type="subcellular location">
    <subcellularLocation>
        <location evidence="1">Membrane</location>
        <topology evidence="1">Multi-pass membrane protein</topology>
    </subcellularLocation>
</comment>
<keyword evidence="2 4" id="KW-0812">Transmembrane</keyword>
<proteinExistence type="predicted"/>
<evidence type="ECO:0000256" key="2">
    <source>
        <dbReference type="ARBA" id="ARBA00022692"/>
    </source>
</evidence>
<keyword evidence="4" id="KW-1133">Transmembrane helix</keyword>
<dbReference type="InterPro" id="IPR018108">
    <property type="entry name" value="MCP_transmembrane"/>
</dbReference>
<evidence type="ECO:0008006" key="6">
    <source>
        <dbReference type="Google" id="ProtNLM"/>
    </source>
</evidence>
<sequence>MPRKEAKDLSSQEILDKAMARAFRGGVAGASAMAIQVCSLMWMRTTMNYQYRHGEPSTLNALRILYKEGAQSGLAFGGIRRFYMGLGPALFQGPLSRFGDTAANSGTLALLEANPSTNKLPVGVKTFAASCAAAGWRMVIMPIDAMKTIAQVEGKGAIGKLFNKVRAGGPIVLWHGAFGAYGATLVGHYPWFFVNNYLEATLPKVNKGESNYIAKKLVRNAGIGFAASVTSDCCSNSIRVIKTVKQTSTVPITYVGAFRQVVDKDGYRGLFGRGLKTRIISNGMQGIMFKVLWKLFEDKLNAKK</sequence>
<dbReference type="SUPFAM" id="SSF103506">
    <property type="entry name" value="Mitochondrial carrier"/>
    <property type="match status" value="1"/>
</dbReference>
<dbReference type="AlphaFoldDB" id="A0A7S2U1D6"/>
<accession>A0A7S2U1D6</accession>